<reference evidence="4" key="1">
    <citation type="submission" date="2024-10" db="EMBL/GenBank/DDBJ databases">
        <authorList>
            <person name="Ryan C."/>
        </authorList>
    </citation>
    <scope>NUCLEOTIDE SEQUENCE [LARGE SCALE GENOMIC DNA]</scope>
</reference>
<organism evidence="4 5">
    <name type="scientific">Urochloa decumbens</name>
    <dbReference type="NCBI Taxonomy" id="240449"/>
    <lineage>
        <taxon>Eukaryota</taxon>
        <taxon>Viridiplantae</taxon>
        <taxon>Streptophyta</taxon>
        <taxon>Embryophyta</taxon>
        <taxon>Tracheophyta</taxon>
        <taxon>Spermatophyta</taxon>
        <taxon>Magnoliopsida</taxon>
        <taxon>Liliopsida</taxon>
        <taxon>Poales</taxon>
        <taxon>Poaceae</taxon>
        <taxon>PACMAD clade</taxon>
        <taxon>Panicoideae</taxon>
        <taxon>Panicodae</taxon>
        <taxon>Paniceae</taxon>
        <taxon>Melinidinae</taxon>
        <taxon>Urochloa</taxon>
    </lineage>
</organism>
<dbReference type="InterPro" id="IPR012337">
    <property type="entry name" value="RNaseH-like_sf"/>
</dbReference>
<accession>A0ABC8VD69</accession>
<dbReference type="PANTHER" id="PTHR32166:SF81">
    <property type="entry name" value="OS06G0658400 PROTEIN"/>
    <property type="match status" value="1"/>
</dbReference>
<evidence type="ECO:0000259" key="2">
    <source>
        <dbReference type="Pfam" id="PF04937"/>
    </source>
</evidence>
<dbReference type="PANTHER" id="PTHR32166">
    <property type="entry name" value="OSJNBA0013A04.12 PROTEIN"/>
    <property type="match status" value="1"/>
</dbReference>
<feature type="region of interest" description="Disordered" evidence="1">
    <location>
        <begin position="88"/>
        <end position="121"/>
    </location>
</feature>
<proteinExistence type="predicted"/>
<name>A0ABC8VD69_9POAL</name>
<dbReference type="AlphaFoldDB" id="A0ABC8VD69"/>
<dbReference type="InterPro" id="IPR007021">
    <property type="entry name" value="DUF659"/>
</dbReference>
<dbReference type="EMBL" id="OZ075111">
    <property type="protein sequence ID" value="CAL4888513.1"/>
    <property type="molecule type" value="Genomic_DNA"/>
</dbReference>
<sequence length="699" mass="79695">MASADVDLEETEVNNPKFPLWKHVTKFVTPKSSNARGGNARFKCHFCEHDYPGSYSRVRAHLLKITNEGVAICSKMTSPVLEQLRKEDREASEAAANAAPSHKLVRLPPFDDSNAASSKKRKVKQSAIAASFNAETRHIADSHIARLFYTAGLSFNVARNPNYRASYNYVANHDLGGYVPPGYNALRTTLLQKEKTHVDRMLMPIKSSWSFKGVTIMTDVWSDPQRRPILNFIAVTEGGPMFLKSINTEGEIKSKEYIFDQLKEVIDEVGPKNVVQVITDNAANCKGAGLMIESKYKNIFWTPCVVHTLNLALKNICAPKDDEDDNAELIWIKDIADDAAFIKNFIMSHGMRLSMFNEFSKLKFLAVADTRFASVIVMLKRFLLIKDALVQMVVSDKWTAYREDDQGKAQAVKEKILNDVWWDNIRYIITFTDPIYSMLRAADTDKPCLHLIYEMWDSMIEKVRACIYRHEGIVDGPCTFFNVVESILHARWLKSYTPLQCLAHSLNPRYYSATWLNEVSGRVSPNNDNEINIERNKSFKKLFPEPEDLRKIKKQFADFSLFMGGYEDPDSIEDRGHFQPKQWWGTYGDSTPELKDLALKLLGHPASSSCCERNWSTYSFIHNMKRNKLTPERAEDLVFVHNNLRLLSRKTGDYESGPSRMWDVGGDGTENFVGAGLLQLAELTLDEPEFEREILEEEE</sequence>
<evidence type="ECO:0000313" key="5">
    <source>
        <dbReference type="Proteomes" id="UP001497457"/>
    </source>
</evidence>
<protein>
    <recommendedName>
        <fullName evidence="6">BED-type domain-containing protein</fullName>
    </recommendedName>
</protein>
<evidence type="ECO:0008006" key="6">
    <source>
        <dbReference type="Google" id="ProtNLM"/>
    </source>
</evidence>
<evidence type="ECO:0000256" key="1">
    <source>
        <dbReference type="SAM" id="MobiDB-lite"/>
    </source>
</evidence>
<dbReference type="Pfam" id="PF04937">
    <property type="entry name" value="DUF659"/>
    <property type="match status" value="1"/>
</dbReference>
<gene>
    <name evidence="4" type="ORF">URODEC1_LOCUS2254</name>
</gene>
<dbReference type="Proteomes" id="UP001497457">
    <property type="component" value="Chromosome 1b"/>
</dbReference>
<dbReference type="Pfam" id="PF05699">
    <property type="entry name" value="Dimer_Tnp_hAT"/>
    <property type="match status" value="1"/>
</dbReference>
<feature type="domain" description="DUF659" evidence="2">
    <location>
        <begin position="181"/>
        <end position="339"/>
    </location>
</feature>
<feature type="domain" description="HAT C-terminal dimerisation" evidence="3">
    <location>
        <begin position="572"/>
        <end position="644"/>
    </location>
</feature>
<keyword evidence="5" id="KW-1185">Reference proteome</keyword>
<dbReference type="InterPro" id="IPR008906">
    <property type="entry name" value="HATC_C_dom"/>
</dbReference>
<dbReference type="SUPFAM" id="SSF53098">
    <property type="entry name" value="Ribonuclease H-like"/>
    <property type="match status" value="1"/>
</dbReference>
<evidence type="ECO:0000259" key="3">
    <source>
        <dbReference type="Pfam" id="PF05699"/>
    </source>
</evidence>
<evidence type="ECO:0000313" key="4">
    <source>
        <dbReference type="EMBL" id="CAL4888513.1"/>
    </source>
</evidence>